<sequence length="130" mass="13919">MTIIDTTAVNTTNILSIPPPLSSSSLSLSPPPTTTTTTTTTTITTMDSSTKTAEILAENEAQIINNDSNDIPVPRKSGISSPVIPLTTGTIKSEIMKEIYCSGSLLETVQKANIFHDCKHFVDMPLKLIL</sequence>
<dbReference type="SUPFAM" id="SSF48208">
    <property type="entry name" value="Six-hairpin glycosidases"/>
    <property type="match status" value="1"/>
</dbReference>
<proteinExistence type="predicted"/>
<dbReference type="STRING" id="7209.A0A1I7VBR9"/>
<dbReference type="InterPro" id="IPR008928">
    <property type="entry name" value="6-hairpin_glycosidase_sf"/>
</dbReference>
<dbReference type="InterPro" id="IPR012341">
    <property type="entry name" value="6hp_glycosidase-like_sf"/>
</dbReference>
<organism evidence="2 3">
    <name type="scientific">Loa loa</name>
    <name type="common">Eye worm</name>
    <name type="synonym">Filaria loa</name>
    <dbReference type="NCBI Taxonomy" id="7209"/>
    <lineage>
        <taxon>Eukaryota</taxon>
        <taxon>Metazoa</taxon>
        <taxon>Ecdysozoa</taxon>
        <taxon>Nematoda</taxon>
        <taxon>Chromadorea</taxon>
        <taxon>Rhabditida</taxon>
        <taxon>Spirurina</taxon>
        <taxon>Spiruromorpha</taxon>
        <taxon>Filarioidea</taxon>
        <taxon>Onchocercidae</taxon>
        <taxon>Loa</taxon>
    </lineage>
</organism>
<dbReference type="Gene3D" id="1.50.10.10">
    <property type="match status" value="1"/>
</dbReference>
<accession>A0A1I7VBR9</accession>
<evidence type="ECO:0000313" key="2">
    <source>
        <dbReference type="Proteomes" id="UP000095285"/>
    </source>
</evidence>
<reference evidence="2" key="1">
    <citation type="submission" date="2012-04" db="EMBL/GenBank/DDBJ databases">
        <title>The Genome Sequence of Loa loa.</title>
        <authorList>
            <consortium name="The Broad Institute Genome Sequencing Platform"/>
            <consortium name="Broad Institute Genome Sequencing Center for Infectious Disease"/>
            <person name="Nutman T.B."/>
            <person name="Fink D.L."/>
            <person name="Russ C."/>
            <person name="Young S."/>
            <person name="Zeng Q."/>
            <person name="Gargeya S."/>
            <person name="Alvarado L."/>
            <person name="Berlin A."/>
            <person name="Chapman S.B."/>
            <person name="Chen Z."/>
            <person name="Freedman E."/>
            <person name="Gellesch M."/>
            <person name="Goldberg J."/>
            <person name="Griggs A."/>
            <person name="Gujja S."/>
            <person name="Heilman E.R."/>
            <person name="Heiman D."/>
            <person name="Howarth C."/>
            <person name="Mehta T."/>
            <person name="Neiman D."/>
            <person name="Pearson M."/>
            <person name="Roberts A."/>
            <person name="Saif S."/>
            <person name="Shea T."/>
            <person name="Shenoy N."/>
            <person name="Sisk P."/>
            <person name="Stolte C."/>
            <person name="Sykes S."/>
            <person name="White J."/>
            <person name="Yandava C."/>
            <person name="Haas B."/>
            <person name="Henn M.R."/>
            <person name="Nusbaum C."/>
            <person name="Birren B."/>
        </authorList>
    </citation>
    <scope>NUCLEOTIDE SEQUENCE [LARGE SCALE GENOMIC DNA]</scope>
</reference>
<dbReference type="AlphaFoldDB" id="A0A1I7VBR9"/>
<name>A0A1I7VBR9_LOALO</name>
<dbReference type="Proteomes" id="UP000095285">
    <property type="component" value="Unassembled WGS sequence"/>
</dbReference>
<feature type="compositionally biased region" description="Low complexity" evidence="1">
    <location>
        <begin position="22"/>
        <end position="40"/>
    </location>
</feature>
<evidence type="ECO:0000313" key="3">
    <source>
        <dbReference type="WBParaSite" id="EN70_12009"/>
    </source>
</evidence>
<dbReference type="WBParaSite" id="EN70_12009">
    <property type="protein sequence ID" value="EN70_12009"/>
    <property type="gene ID" value="EN70_12009"/>
</dbReference>
<keyword evidence="2" id="KW-1185">Reference proteome</keyword>
<reference evidence="3" key="2">
    <citation type="submission" date="2016-11" db="UniProtKB">
        <authorList>
            <consortium name="WormBaseParasite"/>
        </authorList>
    </citation>
    <scope>IDENTIFICATION</scope>
</reference>
<evidence type="ECO:0000256" key="1">
    <source>
        <dbReference type="SAM" id="MobiDB-lite"/>
    </source>
</evidence>
<feature type="region of interest" description="Disordered" evidence="1">
    <location>
        <begin position="20"/>
        <end position="40"/>
    </location>
</feature>
<protein>
    <submittedName>
        <fullName evidence="3">Uncharacterized protein</fullName>
    </submittedName>
</protein>
<dbReference type="GO" id="GO:0005975">
    <property type="term" value="P:carbohydrate metabolic process"/>
    <property type="evidence" value="ECO:0007669"/>
    <property type="project" value="InterPro"/>
</dbReference>